<dbReference type="AlphaFoldDB" id="A0ABC8U798"/>
<gene>
    <name evidence="1" type="ORF">ILEXP_LOCUS47555</name>
</gene>
<comment type="caution">
    <text evidence="1">The sequence shown here is derived from an EMBL/GenBank/DDBJ whole genome shotgun (WGS) entry which is preliminary data.</text>
</comment>
<reference evidence="1 2" key="1">
    <citation type="submission" date="2024-02" db="EMBL/GenBank/DDBJ databases">
        <authorList>
            <person name="Vignale AGUSTIN F."/>
            <person name="Sosa J E."/>
            <person name="Modenutti C."/>
        </authorList>
    </citation>
    <scope>NUCLEOTIDE SEQUENCE [LARGE SCALE GENOMIC DNA]</scope>
</reference>
<organism evidence="1 2">
    <name type="scientific">Ilex paraguariensis</name>
    <name type="common">yerba mate</name>
    <dbReference type="NCBI Taxonomy" id="185542"/>
    <lineage>
        <taxon>Eukaryota</taxon>
        <taxon>Viridiplantae</taxon>
        <taxon>Streptophyta</taxon>
        <taxon>Embryophyta</taxon>
        <taxon>Tracheophyta</taxon>
        <taxon>Spermatophyta</taxon>
        <taxon>Magnoliopsida</taxon>
        <taxon>eudicotyledons</taxon>
        <taxon>Gunneridae</taxon>
        <taxon>Pentapetalae</taxon>
        <taxon>asterids</taxon>
        <taxon>campanulids</taxon>
        <taxon>Aquifoliales</taxon>
        <taxon>Aquifoliaceae</taxon>
        <taxon>Ilex</taxon>
    </lineage>
</organism>
<proteinExistence type="predicted"/>
<sequence>MVAPKRYKSEMLSSSPVTLSKMRLISKSRNATVESNGTHFGGTVKSSGVVRASSVPFRTGTGPIKAKKAAVKMLKKILEILSSTAIEPTPVGCKIYRTHSQEKKFLRTASWVLEAIVGDLEVINLEAVLEDDQRSRSETEEIL</sequence>
<evidence type="ECO:0000313" key="2">
    <source>
        <dbReference type="Proteomes" id="UP001642360"/>
    </source>
</evidence>
<name>A0ABC8U798_9AQUA</name>
<accession>A0ABC8U798</accession>
<dbReference type="Proteomes" id="UP001642360">
    <property type="component" value="Unassembled WGS sequence"/>
</dbReference>
<dbReference type="EMBL" id="CAUOFW020007106">
    <property type="protein sequence ID" value="CAK9177634.1"/>
    <property type="molecule type" value="Genomic_DNA"/>
</dbReference>
<protein>
    <submittedName>
        <fullName evidence="1">Uncharacterized protein</fullName>
    </submittedName>
</protein>
<keyword evidence="2" id="KW-1185">Reference proteome</keyword>
<evidence type="ECO:0000313" key="1">
    <source>
        <dbReference type="EMBL" id="CAK9177634.1"/>
    </source>
</evidence>